<gene>
    <name evidence="13" type="ORF">ACFOEK_05135</name>
</gene>
<comment type="similarity">
    <text evidence="9">Belongs to the GSP H family.</text>
</comment>
<evidence type="ECO:0000313" key="14">
    <source>
        <dbReference type="Proteomes" id="UP001595476"/>
    </source>
</evidence>
<dbReference type="SUPFAM" id="SSF54523">
    <property type="entry name" value="Pili subunits"/>
    <property type="match status" value="1"/>
</dbReference>
<evidence type="ECO:0000256" key="6">
    <source>
        <dbReference type="ARBA" id="ARBA00022692"/>
    </source>
</evidence>
<evidence type="ECO:0000256" key="3">
    <source>
        <dbReference type="ARBA" id="ARBA00022475"/>
    </source>
</evidence>
<keyword evidence="3" id="KW-1003">Cell membrane</keyword>
<keyword evidence="6 11" id="KW-0812">Transmembrane</keyword>
<dbReference type="Gene3D" id="3.55.40.10">
    <property type="entry name" value="minor pseudopilin epsh domain"/>
    <property type="match status" value="1"/>
</dbReference>
<comment type="subcellular location">
    <subcellularLocation>
        <location evidence="1">Cell inner membrane</location>
        <topology evidence="1">Single-pass membrane protein</topology>
    </subcellularLocation>
</comment>
<evidence type="ECO:0000256" key="4">
    <source>
        <dbReference type="ARBA" id="ARBA00022481"/>
    </source>
</evidence>
<comment type="caution">
    <text evidence="13">The sequence shown here is derived from an EMBL/GenBank/DDBJ whole genome shotgun (WGS) entry which is preliminary data.</text>
</comment>
<evidence type="ECO:0000256" key="7">
    <source>
        <dbReference type="ARBA" id="ARBA00022989"/>
    </source>
</evidence>
<dbReference type="InterPro" id="IPR045584">
    <property type="entry name" value="Pilin-like"/>
</dbReference>
<feature type="transmembrane region" description="Helical" evidence="11">
    <location>
        <begin position="12"/>
        <end position="37"/>
    </location>
</feature>
<evidence type="ECO:0000256" key="1">
    <source>
        <dbReference type="ARBA" id="ARBA00004377"/>
    </source>
</evidence>
<dbReference type="InterPro" id="IPR012902">
    <property type="entry name" value="N_methyl_site"/>
</dbReference>
<dbReference type="NCBIfam" id="TIGR02532">
    <property type="entry name" value="IV_pilin_GFxxxE"/>
    <property type="match status" value="1"/>
</dbReference>
<dbReference type="Pfam" id="PF12019">
    <property type="entry name" value="GspH"/>
    <property type="match status" value="1"/>
</dbReference>
<keyword evidence="7 11" id="KW-1133">Transmembrane helix</keyword>
<keyword evidence="5" id="KW-0997">Cell inner membrane</keyword>
<dbReference type="EMBL" id="JBHRSZ010000002">
    <property type="protein sequence ID" value="MFC3150401.1"/>
    <property type="molecule type" value="Genomic_DNA"/>
</dbReference>
<reference evidence="14" key="1">
    <citation type="journal article" date="2019" name="Int. J. Syst. Evol. Microbiol.">
        <title>The Global Catalogue of Microorganisms (GCM) 10K type strain sequencing project: providing services to taxonomists for standard genome sequencing and annotation.</title>
        <authorList>
            <consortium name="The Broad Institute Genomics Platform"/>
            <consortium name="The Broad Institute Genome Sequencing Center for Infectious Disease"/>
            <person name="Wu L."/>
            <person name="Ma J."/>
        </authorList>
    </citation>
    <scope>NUCLEOTIDE SEQUENCE [LARGE SCALE GENOMIC DNA]</scope>
    <source>
        <strain evidence="14">KCTC 52438</strain>
    </source>
</reference>
<dbReference type="RefSeq" id="WP_386717137.1">
    <property type="nucleotide sequence ID" value="NZ_JBHRSZ010000002.1"/>
</dbReference>
<proteinExistence type="inferred from homology"/>
<evidence type="ECO:0000256" key="5">
    <source>
        <dbReference type="ARBA" id="ARBA00022519"/>
    </source>
</evidence>
<organism evidence="13 14">
    <name type="scientific">Litoribrevibacter euphylliae</name>
    <dbReference type="NCBI Taxonomy" id="1834034"/>
    <lineage>
        <taxon>Bacteria</taxon>
        <taxon>Pseudomonadati</taxon>
        <taxon>Pseudomonadota</taxon>
        <taxon>Gammaproteobacteria</taxon>
        <taxon>Oceanospirillales</taxon>
        <taxon>Oceanospirillaceae</taxon>
        <taxon>Litoribrevibacter</taxon>
    </lineage>
</organism>
<dbReference type="Proteomes" id="UP001595476">
    <property type="component" value="Unassembled WGS sequence"/>
</dbReference>
<dbReference type="Pfam" id="PF07963">
    <property type="entry name" value="N_methyl"/>
    <property type="match status" value="1"/>
</dbReference>
<keyword evidence="4" id="KW-0488">Methylation</keyword>
<evidence type="ECO:0000256" key="10">
    <source>
        <dbReference type="ARBA" id="ARBA00030775"/>
    </source>
</evidence>
<evidence type="ECO:0000256" key="2">
    <source>
        <dbReference type="ARBA" id="ARBA00021549"/>
    </source>
</evidence>
<accession>A0ABV7HFU2</accession>
<keyword evidence="8 11" id="KW-0472">Membrane</keyword>
<evidence type="ECO:0000256" key="8">
    <source>
        <dbReference type="ARBA" id="ARBA00023136"/>
    </source>
</evidence>
<name>A0ABV7HFU2_9GAMM</name>
<feature type="domain" description="General secretion pathway GspH" evidence="12">
    <location>
        <begin position="50"/>
        <end position="169"/>
    </location>
</feature>
<sequence>MKPQTHLITYTQGFSLIELMVALAVMGVLLTGGYTALKNYLLNEDVRLIAHQLQSSLLMTRSEAVKRASDVYMIPSSTGYENGWAISWNENRNYDDCVDVTPEDDCLYVFQNDRPFKLTGLTTGVAGNKVEYNRQGRIPFGNSSFTIEICDEDESSFVTKRTIEVSSNGFPKIVSEGSCEP</sequence>
<evidence type="ECO:0000256" key="11">
    <source>
        <dbReference type="SAM" id="Phobius"/>
    </source>
</evidence>
<protein>
    <recommendedName>
        <fullName evidence="2">Type II secretion system protein H</fullName>
    </recommendedName>
    <alternativeName>
        <fullName evidence="10">General secretion pathway protein H</fullName>
    </alternativeName>
</protein>
<evidence type="ECO:0000313" key="13">
    <source>
        <dbReference type="EMBL" id="MFC3150401.1"/>
    </source>
</evidence>
<evidence type="ECO:0000259" key="12">
    <source>
        <dbReference type="Pfam" id="PF12019"/>
    </source>
</evidence>
<evidence type="ECO:0000256" key="9">
    <source>
        <dbReference type="ARBA" id="ARBA00025772"/>
    </source>
</evidence>
<dbReference type="InterPro" id="IPR022346">
    <property type="entry name" value="T2SS_GspH"/>
</dbReference>
<keyword evidence="14" id="KW-1185">Reference proteome</keyword>